<dbReference type="AlphaFoldDB" id="A0A4Y2BCB7"/>
<gene>
    <name evidence="1" type="ORF">AVEN_255251_1</name>
</gene>
<evidence type="ECO:0000313" key="1">
    <source>
        <dbReference type="EMBL" id="GBL89119.1"/>
    </source>
</evidence>
<protein>
    <submittedName>
        <fullName evidence="1">Uncharacterized protein</fullName>
    </submittedName>
</protein>
<name>A0A4Y2BCB7_ARAVE</name>
<reference evidence="1 2" key="1">
    <citation type="journal article" date="2019" name="Sci. Rep.">
        <title>Orb-weaving spider Araneus ventricosus genome elucidates the spidroin gene catalogue.</title>
        <authorList>
            <person name="Kono N."/>
            <person name="Nakamura H."/>
            <person name="Ohtoshi R."/>
            <person name="Moran D.A.P."/>
            <person name="Shinohara A."/>
            <person name="Yoshida Y."/>
            <person name="Fujiwara M."/>
            <person name="Mori M."/>
            <person name="Tomita M."/>
            <person name="Arakawa K."/>
        </authorList>
    </citation>
    <scope>NUCLEOTIDE SEQUENCE [LARGE SCALE GENOMIC DNA]</scope>
</reference>
<comment type="caution">
    <text evidence="1">The sequence shown here is derived from an EMBL/GenBank/DDBJ whole genome shotgun (WGS) entry which is preliminary data.</text>
</comment>
<dbReference type="EMBL" id="BGPR01000063">
    <property type="protein sequence ID" value="GBL89119.1"/>
    <property type="molecule type" value="Genomic_DNA"/>
</dbReference>
<organism evidence="1 2">
    <name type="scientific">Araneus ventricosus</name>
    <name type="common">Orbweaver spider</name>
    <name type="synonym">Epeira ventricosa</name>
    <dbReference type="NCBI Taxonomy" id="182803"/>
    <lineage>
        <taxon>Eukaryota</taxon>
        <taxon>Metazoa</taxon>
        <taxon>Ecdysozoa</taxon>
        <taxon>Arthropoda</taxon>
        <taxon>Chelicerata</taxon>
        <taxon>Arachnida</taxon>
        <taxon>Araneae</taxon>
        <taxon>Araneomorphae</taxon>
        <taxon>Entelegynae</taxon>
        <taxon>Araneoidea</taxon>
        <taxon>Araneidae</taxon>
        <taxon>Araneus</taxon>
    </lineage>
</organism>
<sequence>MARTDVIRSCYLSFSLVIELTSHFEATRGCFGADLLILNYDQMTRTKPELEPPFPNLRTTPAGGLLTHFRFSVHQAHEHTGSLVVSSLGPFGFEA</sequence>
<accession>A0A4Y2BCB7</accession>
<proteinExistence type="predicted"/>
<dbReference type="Proteomes" id="UP000499080">
    <property type="component" value="Unassembled WGS sequence"/>
</dbReference>
<keyword evidence="2" id="KW-1185">Reference proteome</keyword>
<evidence type="ECO:0000313" key="2">
    <source>
        <dbReference type="Proteomes" id="UP000499080"/>
    </source>
</evidence>